<dbReference type="GO" id="GO:0004016">
    <property type="term" value="F:adenylate cyclase activity"/>
    <property type="evidence" value="ECO:0007669"/>
    <property type="project" value="UniProtKB-ARBA"/>
</dbReference>
<gene>
    <name evidence="4" type="ORF">ASJ30_11310</name>
</gene>
<accession>A0A1L3MLA6</accession>
<dbReference type="GO" id="GO:0035556">
    <property type="term" value="P:intracellular signal transduction"/>
    <property type="evidence" value="ECO:0007669"/>
    <property type="project" value="InterPro"/>
</dbReference>
<name>A0A1L3MLA6_9MICO</name>
<dbReference type="EMBL" id="CP013290">
    <property type="protein sequence ID" value="APH03163.1"/>
    <property type="molecule type" value="Genomic_DNA"/>
</dbReference>
<comment type="similarity">
    <text evidence="1">Belongs to the adenylyl cyclase class-3 family.</text>
</comment>
<evidence type="ECO:0000256" key="2">
    <source>
        <dbReference type="SAM" id="MobiDB-lite"/>
    </source>
</evidence>
<dbReference type="InterPro" id="IPR050697">
    <property type="entry name" value="Adenylyl/Guanylyl_Cyclase_3/4"/>
</dbReference>
<dbReference type="InterPro" id="IPR029787">
    <property type="entry name" value="Nucleotide_cyclase"/>
</dbReference>
<feature type="compositionally biased region" description="Low complexity" evidence="2">
    <location>
        <begin position="1"/>
        <end position="11"/>
    </location>
</feature>
<dbReference type="AlphaFoldDB" id="A0A1L3MLA6"/>
<feature type="compositionally biased region" description="Acidic residues" evidence="2">
    <location>
        <begin position="134"/>
        <end position="143"/>
    </location>
</feature>
<protein>
    <submittedName>
        <fullName evidence="4">Adenylyl cyclase</fullName>
    </submittedName>
</protein>
<proteinExistence type="inferred from homology"/>
<feature type="region of interest" description="Disordered" evidence="2">
    <location>
        <begin position="131"/>
        <end position="154"/>
    </location>
</feature>
<sequence>MSSSPTDGSPDGPSPPPELAPDPALEAFERAMLGRPASMGRREVSRGAGVSIRSARKFWHAMGFPVVQEGDAMFTEADLDALSRVAAMVREGDIPEEFALAMTRAIARTMDRLAAWQGQLVSEEIARLRRGDALEGDPDEPADDTTPRGAAATSTRDAEAAAAWLAELSDELEPLLVYVWRRQLTATIQRLLTVEEDGSRASVIGFADLVNFTSVVRRLTERDLARMVQRFEDLCTDVVTAHGGRVVKTVGDEVLFQTFEVAPAAAIALDLVEAMGEDDLLPSARVGMAYGPVVRRLGDVFGTTVNRASRLTAVAPPGGVFVDDALARLLEPLSGFSTLPTRPRALRGIGEVAPSRLVRVTGVRRPADVTAHV</sequence>
<dbReference type="GO" id="GO:0006171">
    <property type="term" value="P:cAMP biosynthetic process"/>
    <property type="evidence" value="ECO:0007669"/>
    <property type="project" value="TreeGrafter"/>
</dbReference>
<dbReference type="Pfam" id="PF00211">
    <property type="entry name" value="Guanylate_cyc"/>
    <property type="match status" value="1"/>
</dbReference>
<evidence type="ECO:0000256" key="1">
    <source>
        <dbReference type="ARBA" id="ARBA00005381"/>
    </source>
</evidence>
<organism evidence="4 5">
    <name type="scientific">Janibacter indicus</name>
    <dbReference type="NCBI Taxonomy" id="857417"/>
    <lineage>
        <taxon>Bacteria</taxon>
        <taxon>Bacillati</taxon>
        <taxon>Actinomycetota</taxon>
        <taxon>Actinomycetes</taxon>
        <taxon>Micrococcales</taxon>
        <taxon>Intrasporangiaceae</taxon>
        <taxon>Janibacter</taxon>
    </lineage>
</organism>
<dbReference type="SUPFAM" id="SSF55073">
    <property type="entry name" value="Nucleotide cyclase"/>
    <property type="match status" value="1"/>
</dbReference>
<dbReference type="Proteomes" id="UP000182938">
    <property type="component" value="Chromosome"/>
</dbReference>
<dbReference type="InterPro" id="IPR001054">
    <property type="entry name" value="A/G_cyclase"/>
</dbReference>
<dbReference type="SMART" id="SM00044">
    <property type="entry name" value="CYCc"/>
    <property type="match status" value="1"/>
</dbReference>
<dbReference type="PANTHER" id="PTHR43081">
    <property type="entry name" value="ADENYLATE CYCLASE, TERMINAL-DIFFERENTIATION SPECIFIC-RELATED"/>
    <property type="match status" value="1"/>
</dbReference>
<dbReference type="PANTHER" id="PTHR43081:SF19">
    <property type="entry name" value="PH-SENSITIVE ADENYLATE CYCLASE RV1264"/>
    <property type="match status" value="1"/>
</dbReference>
<keyword evidence="5" id="KW-1185">Reference proteome</keyword>
<evidence type="ECO:0000259" key="3">
    <source>
        <dbReference type="PROSITE" id="PS50125"/>
    </source>
</evidence>
<evidence type="ECO:0000313" key="5">
    <source>
        <dbReference type="Proteomes" id="UP000182938"/>
    </source>
</evidence>
<reference evidence="4 5" key="1">
    <citation type="submission" date="2015-11" db="EMBL/GenBank/DDBJ databases">
        <authorList>
            <person name="Zhang Y."/>
            <person name="Guo Z."/>
        </authorList>
    </citation>
    <scope>NUCLEOTIDE SEQUENCE [LARGE SCALE GENOMIC DNA]</scope>
    <source>
        <strain evidence="4 5">YFY001</strain>
    </source>
</reference>
<dbReference type="CDD" id="cd07302">
    <property type="entry name" value="CHD"/>
    <property type="match status" value="1"/>
</dbReference>
<dbReference type="PROSITE" id="PS50125">
    <property type="entry name" value="GUANYLATE_CYCLASE_2"/>
    <property type="match status" value="1"/>
</dbReference>
<dbReference type="KEGG" id="jte:ASJ30_11310"/>
<feature type="domain" description="Guanylate cyclase" evidence="3">
    <location>
        <begin position="203"/>
        <end position="312"/>
    </location>
</feature>
<evidence type="ECO:0000313" key="4">
    <source>
        <dbReference type="EMBL" id="APH03163.1"/>
    </source>
</evidence>
<dbReference type="Gene3D" id="3.30.70.1230">
    <property type="entry name" value="Nucleotide cyclase"/>
    <property type="match status" value="1"/>
</dbReference>
<feature type="region of interest" description="Disordered" evidence="2">
    <location>
        <begin position="1"/>
        <end position="24"/>
    </location>
</feature>